<dbReference type="Pfam" id="PF01565">
    <property type="entry name" value="FAD_binding_4"/>
    <property type="match status" value="1"/>
</dbReference>
<evidence type="ECO:0000259" key="21">
    <source>
        <dbReference type="PROSITE" id="PS51387"/>
    </source>
</evidence>
<evidence type="ECO:0000256" key="6">
    <source>
        <dbReference type="ARBA" id="ARBA00012518"/>
    </source>
</evidence>
<dbReference type="PANTHER" id="PTHR21071">
    <property type="entry name" value="UDP-N-ACETYLENOLPYRUVOYLGLUCOSAMINE REDUCTASE"/>
    <property type="match status" value="1"/>
</dbReference>
<evidence type="ECO:0000256" key="20">
    <source>
        <dbReference type="HAMAP-Rule" id="MF_00037"/>
    </source>
</evidence>
<dbReference type="GO" id="GO:0071949">
    <property type="term" value="F:FAD binding"/>
    <property type="evidence" value="ECO:0007669"/>
    <property type="project" value="InterPro"/>
</dbReference>
<evidence type="ECO:0000256" key="18">
    <source>
        <dbReference type="ARBA" id="ARBA00031026"/>
    </source>
</evidence>
<dbReference type="InterPro" id="IPR006094">
    <property type="entry name" value="Oxid_FAD_bind_N"/>
</dbReference>
<proteinExistence type="inferred from homology"/>
<evidence type="ECO:0000256" key="4">
    <source>
        <dbReference type="ARBA" id="ARBA00004752"/>
    </source>
</evidence>
<evidence type="ECO:0000256" key="15">
    <source>
        <dbReference type="ARBA" id="ARBA00023002"/>
    </source>
</evidence>
<dbReference type="Gene3D" id="3.30.43.10">
    <property type="entry name" value="Uridine Diphospho-n-acetylenolpyruvylglucosamine Reductase, domain 2"/>
    <property type="match status" value="1"/>
</dbReference>
<evidence type="ECO:0000256" key="14">
    <source>
        <dbReference type="ARBA" id="ARBA00022984"/>
    </source>
</evidence>
<dbReference type="InterPro" id="IPR036318">
    <property type="entry name" value="FAD-bd_PCMH-like_sf"/>
</dbReference>
<dbReference type="RefSeq" id="WP_081333977.1">
    <property type="nucleotide sequence ID" value="NZ_MIPW01000006.1"/>
</dbReference>
<evidence type="ECO:0000256" key="17">
    <source>
        <dbReference type="ARBA" id="ARBA00023316"/>
    </source>
</evidence>
<evidence type="ECO:0000256" key="7">
    <source>
        <dbReference type="ARBA" id="ARBA00015188"/>
    </source>
</evidence>
<keyword evidence="17 20" id="KW-0961">Cell wall biogenesis/degradation</keyword>
<evidence type="ECO:0000256" key="13">
    <source>
        <dbReference type="ARBA" id="ARBA00022960"/>
    </source>
</evidence>
<keyword evidence="23" id="KW-1185">Reference proteome</keyword>
<dbReference type="GO" id="GO:0071555">
    <property type="term" value="P:cell wall organization"/>
    <property type="evidence" value="ECO:0007669"/>
    <property type="project" value="UniProtKB-KW"/>
</dbReference>
<dbReference type="GO" id="GO:0051301">
    <property type="term" value="P:cell division"/>
    <property type="evidence" value="ECO:0007669"/>
    <property type="project" value="UniProtKB-KW"/>
</dbReference>
<sequence>MDLRLPLELQQRLNANFPDEIAYLVPLSELSYWKIGGLAQCVIKPKSIQSLQSALAITSEFKNVPRLVIGDCSNLLFDDKGFEGVLIQIGNGLSKIEIEDDLIHCEAGAWVPEIAYHSYRQELSGIEHICGIPGRIGGLVYMNGGSQRRGILENTESVVVLSPEGALSTIKSSDINHSYRVSPFQGKPIVIAKVTLKLEPKSRSLVRNEMRKILSSRRKKFPRKLPNCGSVFLSNPAMYDEIGPPGYAIEKAGLKGTRKGNAQLSTLHANFIVNLGGASSADVLYLIALARNTVKEKTGFSMDCEVRYVDSKGNMMQAHEYTDTLPVQT</sequence>
<dbReference type="InterPro" id="IPR016166">
    <property type="entry name" value="FAD-bd_PCMH"/>
</dbReference>
<keyword evidence="15 20" id="KW-0560">Oxidoreductase</keyword>
<keyword evidence="13 20" id="KW-0133">Cell shape</keyword>
<dbReference type="EMBL" id="MIPY01000008">
    <property type="protein sequence ID" value="OES33655.1"/>
    <property type="molecule type" value="Genomic_DNA"/>
</dbReference>
<keyword evidence="10 20" id="KW-0285">Flavoprotein</keyword>
<keyword evidence="8 20" id="KW-0963">Cytoplasm</keyword>
<dbReference type="NCBIfam" id="NF010480">
    <property type="entry name" value="PRK13905.1"/>
    <property type="match status" value="1"/>
</dbReference>
<comment type="catalytic activity">
    <reaction evidence="19 20">
        <text>UDP-N-acetyl-alpha-D-muramate + NADP(+) = UDP-N-acetyl-3-O-(1-carboxyvinyl)-alpha-D-glucosamine + NADPH + H(+)</text>
        <dbReference type="Rhea" id="RHEA:12248"/>
        <dbReference type="ChEBI" id="CHEBI:15378"/>
        <dbReference type="ChEBI" id="CHEBI:57783"/>
        <dbReference type="ChEBI" id="CHEBI:58349"/>
        <dbReference type="ChEBI" id="CHEBI:68483"/>
        <dbReference type="ChEBI" id="CHEBI:70757"/>
        <dbReference type="EC" id="1.3.1.98"/>
    </reaction>
</comment>
<dbReference type="NCBIfam" id="TIGR00179">
    <property type="entry name" value="murB"/>
    <property type="match status" value="1"/>
</dbReference>
<dbReference type="GO" id="GO:0009252">
    <property type="term" value="P:peptidoglycan biosynthetic process"/>
    <property type="evidence" value="ECO:0007669"/>
    <property type="project" value="UniProtKB-UniRule"/>
</dbReference>
<evidence type="ECO:0000256" key="2">
    <source>
        <dbReference type="ARBA" id="ARBA00003921"/>
    </source>
</evidence>
<dbReference type="EC" id="1.3.1.98" evidence="6 20"/>
<organism evidence="22 23">
    <name type="scientific">Alteromonas macleodii</name>
    <name type="common">Pseudoalteromonas macleodii</name>
    <dbReference type="NCBI Taxonomy" id="28108"/>
    <lineage>
        <taxon>Bacteria</taxon>
        <taxon>Pseudomonadati</taxon>
        <taxon>Pseudomonadota</taxon>
        <taxon>Gammaproteobacteria</taxon>
        <taxon>Alteromonadales</taxon>
        <taxon>Alteromonadaceae</taxon>
        <taxon>Alteromonas/Salinimonas group</taxon>
        <taxon>Alteromonas</taxon>
    </lineage>
</organism>
<comment type="similarity">
    <text evidence="5 20">Belongs to the MurB family.</text>
</comment>
<evidence type="ECO:0000256" key="19">
    <source>
        <dbReference type="ARBA" id="ARBA00048914"/>
    </source>
</evidence>
<protein>
    <recommendedName>
        <fullName evidence="7 20">UDP-N-acetylenolpyruvoylglucosamine reductase</fullName>
        <ecNumber evidence="6 20">1.3.1.98</ecNumber>
    </recommendedName>
    <alternativeName>
        <fullName evidence="18 20">UDP-N-acetylmuramate dehydrogenase</fullName>
    </alternativeName>
</protein>
<keyword evidence="16 20" id="KW-0131">Cell cycle</keyword>
<dbReference type="GO" id="GO:0008762">
    <property type="term" value="F:UDP-N-acetylmuramate dehydrogenase activity"/>
    <property type="evidence" value="ECO:0007669"/>
    <property type="project" value="UniProtKB-UniRule"/>
</dbReference>
<evidence type="ECO:0000256" key="1">
    <source>
        <dbReference type="ARBA" id="ARBA00001974"/>
    </source>
</evidence>
<comment type="function">
    <text evidence="2 20">Cell wall formation.</text>
</comment>
<dbReference type="GO" id="GO:0008360">
    <property type="term" value="P:regulation of cell shape"/>
    <property type="evidence" value="ECO:0007669"/>
    <property type="project" value="UniProtKB-KW"/>
</dbReference>
<evidence type="ECO:0000256" key="10">
    <source>
        <dbReference type="ARBA" id="ARBA00022630"/>
    </source>
</evidence>
<evidence type="ECO:0000256" key="12">
    <source>
        <dbReference type="ARBA" id="ARBA00022857"/>
    </source>
</evidence>
<evidence type="ECO:0000256" key="11">
    <source>
        <dbReference type="ARBA" id="ARBA00022827"/>
    </source>
</evidence>
<gene>
    <name evidence="20" type="primary">murB</name>
    <name evidence="22" type="ORF">BFV95_1617</name>
</gene>
<dbReference type="SUPFAM" id="SSF56194">
    <property type="entry name" value="Uridine diphospho-N-Acetylenolpyruvylglucosamine reductase, MurB, C-terminal domain"/>
    <property type="match status" value="1"/>
</dbReference>
<dbReference type="GO" id="GO:0005829">
    <property type="term" value="C:cytosol"/>
    <property type="evidence" value="ECO:0007669"/>
    <property type="project" value="TreeGrafter"/>
</dbReference>
<dbReference type="Gene3D" id="3.90.78.10">
    <property type="entry name" value="UDP-N-acetylenolpyruvoylglucosamine reductase, C-terminal domain"/>
    <property type="match status" value="1"/>
</dbReference>
<reference evidence="22 23" key="1">
    <citation type="submission" date="2016-09" db="EMBL/GenBank/DDBJ databases">
        <title>Draft Genome Sequence of four Alteromonas macleodii strains isolated from copper coupons and grown long-term at elevated copper levels.</title>
        <authorList>
            <person name="Cusick K."/>
            <person name="Dale J."/>
            <person name="Little B."/>
            <person name="Biffinger J."/>
        </authorList>
    </citation>
    <scope>NUCLEOTIDE SEQUENCE [LARGE SCALE GENOMIC DNA]</scope>
    <source>
        <strain evidence="22 23">KCP01</strain>
    </source>
</reference>
<dbReference type="InterPro" id="IPR011601">
    <property type="entry name" value="MurB_C"/>
</dbReference>
<evidence type="ECO:0000256" key="16">
    <source>
        <dbReference type="ARBA" id="ARBA00023306"/>
    </source>
</evidence>
<evidence type="ECO:0000256" key="3">
    <source>
        <dbReference type="ARBA" id="ARBA00004496"/>
    </source>
</evidence>
<keyword evidence="9 20" id="KW-0132">Cell division</keyword>
<keyword evidence="12 20" id="KW-0521">NADP</keyword>
<dbReference type="HAMAP" id="MF_00037">
    <property type="entry name" value="MurB"/>
    <property type="match status" value="1"/>
</dbReference>
<evidence type="ECO:0000256" key="8">
    <source>
        <dbReference type="ARBA" id="ARBA00022490"/>
    </source>
</evidence>
<evidence type="ECO:0000256" key="9">
    <source>
        <dbReference type="ARBA" id="ARBA00022618"/>
    </source>
</evidence>
<feature type="active site" evidence="20">
    <location>
        <position position="305"/>
    </location>
</feature>
<dbReference type="InterPro" id="IPR036635">
    <property type="entry name" value="MurB_C_sf"/>
</dbReference>
<feature type="active site" evidence="20">
    <location>
        <position position="180"/>
    </location>
</feature>
<evidence type="ECO:0000313" key="22">
    <source>
        <dbReference type="EMBL" id="OES33655.1"/>
    </source>
</evidence>
<name>A0AB36FUE6_ALTMA</name>
<keyword evidence="11 20" id="KW-0274">FAD</keyword>
<dbReference type="Pfam" id="PF02873">
    <property type="entry name" value="MurB_C"/>
    <property type="match status" value="1"/>
</dbReference>
<accession>A0AB36FUE6</accession>
<keyword evidence="14 20" id="KW-0573">Peptidoglycan synthesis</keyword>
<evidence type="ECO:0000313" key="23">
    <source>
        <dbReference type="Proteomes" id="UP000095392"/>
    </source>
</evidence>
<dbReference type="Proteomes" id="UP000095392">
    <property type="component" value="Unassembled WGS sequence"/>
</dbReference>
<comment type="cofactor">
    <cofactor evidence="1 20">
        <name>FAD</name>
        <dbReference type="ChEBI" id="CHEBI:57692"/>
    </cofactor>
</comment>
<comment type="caution">
    <text evidence="22">The sequence shown here is derived from an EMBL/GenBank/DDBJ whole genome shotgun (WGS) entry which is preliminary data.</text>
</comment>
<dbReference type="InterPro" id="IPR003170">
    <property type="entry name" value="MurB"/>
</dbReference>
<dbReference type="PROSITE" id="PS51387">
    <property type="entry name" value="FAD_PCMH"/>
    <property type="match status" value="1"/>
</dbReference>
<dbReference type="Gene3D" id="3.30.465.10">
    <property type="match status" value="1"/>
</dbReference>
<dbReference type="AlphaFoldDB" id="A0AB36FUE6"/>
<feature type="domain" description="FAD-binding PCMH-type" evidence="21">
    <location>
        <begin position="35"/>
        <end position="201"/>
    </location>
</feature>
<dbReference type="InterPro" id="IPR016167">
    <property type="entry name" value="FAD-bd_PCMH_sub1"/>
</dbReference>
<dbReference type="PANTHER" id="PTHR21071:SF4">
    <property type="entry name" value="UDP-N-ACETYLENOLPYRUVOYLGLUCOSAMINE REDUCTASE"/>
    <property type="match status" value="1"/>
</dbReference>
<dbReference type="SUPFAM" id="SSF56176">
    <property type="entry name" value="FAD-binding/transporter-associated domain-like"/>
    <property type="match status" value="1"/>
</dbReference>
<comment type="pathway">
    <text evidence="4 20">Cell wall biogenesis; peptidoglycan biosynthesis.</text>
</comment>
<dbReference type="InterPro" id="IPR016169">
    <property type="entry name" value="FAD-bd_PCMH_sub2"/>
</dbReference>
<comment type="subcellular location">
    <subcellularLocation>
        <location evidence="3 20">Cytoplasm</location>
    </subcellularLocation>
</comment>
<evidence type="ECO:0000256" key="5">
    <source>
        <dbReference type="ARBA" id="ARBA00010485"/>
    </source>
</evidence>
<feature type="active site" description="Proton donor" evidence="20">
    <location>
        <position position="230"/>
    </location>
</feature>